<keyword evidence="2" id="KW-0472">Membrane</keyword>
<dbReference type="InterPro" id="IPR029044">
    <property type="entry name" value="Nucleotide-diphossugar_trans"/>
</dbReference>
<name>A0A6C0IYP0_9ZZZZ</name>
<dbReference type="Pfam" id="PF04488">
    <property type="entry name" value="Gly_transf_sug"/>
    <property type="match status" value="1"/>
</dbReference>
<dbReference type="GO" id="GO:0016020">
    <property type="term" value="C:membrane"/>
    <property type="evidence" value="ECO:0007669"/>
    <property type="project" value="GOC"/>
</dbReference>
<keyword evidence="2" id="KW-0812">Transmembrane</keyword>
<dbReference type="SUPFAM" id="SSF53448">
    <property type="entry name" value="Nucleotide-diphospho-sugar transferases"/>
    <property type="match status" value="1"/>
</dbReference>
<evidence type="ECO:0008006" key="4">
    <source>
        <dbReference type="Google" id="ProtNLM"/>
    </source>
</evidence>
<keyword evidence="1" id="KW-0808">Transferase</keyword>
<dbReference type="InterPro" id="IPR007577">
    <property type="entry name" value="GlycoTrfase_DXD_sugar-bd_CS"/>
</dbReference>
<evidence type="ECO:0000256" key="2">
    <source>
        <dbReference type="SAM" id="Phobius"/>
    </source>
</evidence>
<accession>A0A6C0IYP0</accession>
<dbReference type="PANTHER" id="PTHR32385:SF15">
    <property type="entry name" value="INOSITOL PHOSPHOCERAMIDE MANNOSYLTRANSFERASE 1"/>
    <property type="match status" value="1"/>
</dbReference>
<evidence type="ECO:0000256" key="1">
    <source>
        <dbReference type="ARBA" id="ARBA00022679"/>
    </source>
</evidence>
<reference evidence="3" key="1">
    <citation type="journal article" date="2020" name="Nature">
        <title>Giant virus diversity and host interactions through global metagenomics.</title>
        <authorList>
            <person name="Schulz F."/>
            <person name="Roux S."/>
            <person name="Paez-Espino D."/>
            <person name="Jungbluth S."/>
            <person name="Walsh D.A."/>
            <person name="Denef V.J."/>
            <person name="McMahon K.D."/>
            <person name="Konstantinidis K.T."/>
            <person name="Eloe-Fadrosh E.A."/>
            <person name="Kyrpides N.C."/>
            <person name="Woyke T."/>
        </authorList>
    </citation>
    <scope>NUCLEOTIDE SEQUENCE</scope>
    <source>
        <strain evidence="3">GVMAG-M-3300025572-1</strain>
    </source>
</reference>
<proteinExistence type="predicted"/>
<organism evidence="3">
    <name type="scientific">viral metagenome</name>
    <dbReference type="NCBI Taxonomy" id="1070528"/>
    <lineage>
        <taxon>unclassified sequences</taxon>
        <taxon>metagenomes</taxon>
        <taxon>organismal metagenomes</taxon>
    </lineage>
</organism>
<keyword evidence="2" id="KW-1133">Transmembrane helix</keyword>
<protein>
    <recommendedName>
        <fullName evidence="4">Glycosyltransferase</fullName>
    </recommendedName>
</protein>
<feature type="transmembrane region" description="Helical" evidence="2">
    <location>
        <begin position="226"/>
        <end position="244"/>
    </location>
</feature>
<dbReference type="Gene3D" id="3.90.550.20">
    <property type="match status" value="1"/>
</dbReference>
<dbReference type="GO" id="GO:0000030">
    <property type="term" value="F:mannosyltransferase activity"/>
    <property type="evidence" value="ECO:0007669"/>
    <property type="project" value="TreeGrafter"/>
</dbReference>
<dbReference type="GO" id="GO:0051999">
    <property type="term" value="P:mannosyl-inositol phosphorylceramide biosynthetic process"/>
    <property type="evidence" value="ECO:0007669"/>
    <property type="project" value="TreeGrafter"/>
</dbReference>
<dbReference type="EMBL" id="MN740283">
    <property type="protein sequence ID" value="QHT97690.1"/>
    <property type="molecule type" value="Genomic_DNA"/>
</dbReference>
<dbReference type="AlphaFoldDB" id="A0A6C0IYP0"/>
<evidence type="ECO:0000313" key="3">
    <source>
        <dbReference type="EMBL" id="QHT97690.1"/>
    </source>
</evidence>
<sequence>MAIPRIVWQTWKTHQVPDKWKESPESIRRYCPGWKYRLTDDQENLDFVRKEFPQYLSLYQSFDREIYRVDMVRYLRLYRYGGVYMDLDIKLKRPLDELFKGDGDLYLVRTPNLNGYTNSFMASKPKCPFWLRCIEEIKRRSQNRPWYIIGDLKVIWTTGPDMITEVARQYNQPFVTIPYLLGHPCTICDHYLNRPCSEDDSYVEELQGSSWTGTASSLFHFVVCRWDLVVPLVIMVILLLLFLLTRPWTWGTNSNEVQVLDPKRLDSKVRVQVAPGSYQKILN</sequence>
<dbReference type="PANTHER" id="PTHR32385">
    <property type="entry name" value="MANNOSYL PHOSPHORYLINOSITOL CERAMIDE SYNTHASE"/>
    <property type="match status" value="1"/>
</dbReference>
<dbReference type="InterPro" id="IPR051706">
    <property type="entry name" value="Glycosyltransferase_domain"/>
</dbReference>